<dbReference type="SUPFAM" id="SSF57783">
    <property type="entry name" value="Zinc beta-ribbon"/>
    <property type="match status" value="1"/>
</dbReference>
<reference evidence="1 2" key="1">
    <citation type="submission" date="2016-01" db="EMBL/GenBank/DDBJ databases">
        <title>The draft genome sequence of Aquimarina sp. RZW4-3-2.</title>
        <authorList>
            <person name="Wang Y."/>
        </authorList>
    </citation>
    <scope>NUCLEOTIDE SEQUENCE [LARGE SCALE GENOMIC DNA]</scope>
    <source>
        <strain evidence="1 2">RZW4-3-2</strain>
    </source>
</reference>
<evidence type="ECO:0000313" key="1">
    <source>
        <dbReference type="EMBL" id="KZS39732.1"/>
    </source>
</evidence>
<dbReference type="PANTHER" id="PTHR30313">
    <property type="entry name" value="DNA PRIMASE"/>
    <property type="match status" value="1"/>
</dbReference>
<dbReference type="Gene3D" id="3.90.580.10">
    <property type="entry name" value="Zinc finger, CHC2-type domain"/>
    <property type="match status" value="1"/>
</dbReference>
<gene>
    <name evidence="1" type="ORF">AWE51_08760</name>
</gene>
<dbReference type="InterPro" id="IPR050219">
    <property type="entry name" value="DnaG_primase"/>
</dbReference>
<protein>
    <recommendedName>
        <fullName evidence="3">Toprim domain-containing protein</fullName>
    </recommendedName>
</protein>
<dbReference type="GO" id="GO:0005737">
    <property type="term" value="C:cytoplasm"/>
    <property type="evidence" value="ECO:0007669"/>
    <property type="project" value="TreeGrafter"/>
</dbReference>
<dbReference type="STRING" id="1642818.AWE51_08760"/>
<comment type="caution">
    <text evidence="1">The sequence shown here is derived from an EMBL/GenBank/DDBJ whole genome shotgun (WGS) entry which is preliminary data.</text>
</comment>
<evidence type="ECO:0000313" key="2">
    <source>
        <dbReference type="Proteomes" id="UP000076715"/>
    </source>
</evidence>
<dbReference type="SUPFAM" id="SSF56731">
    <property type="entry name" value="DNA primase core"/>
    <property type="match status" value="1"/>
</dbReference>
<dbReference type="Gene3D" id="3.40.1360.10">
    <property type="match status" value="1"/>
</dbReference>
<name>A0A162ZDM4_9FLAO</name>
<dbReference type="AlphaFoldDB" id="A0A162ZDM4"/>
<dbReference type="Proteomes" id="UP000076715">
    <property type="component" value="Unassembled WGS sequence"/>
</dbReference>
<keyword evidence="2" id="KW-1185">Reference proteome</keyword>
<dbReference type="CDD" id="cd01029">
    <property type="entry name" value="TOPRIM_primases"/>
    <property type="match status" value="1"/>
</dbReference>
<dbReference type="GO" id="GO:0003677">
    <property type="term" value="F:DNA binding"/>
    <property type="evidence" value="ECO:0007669"/>
    <property type="project" value="InterPro"/>
</dbReference>
<dbReference type="InterPro" id="IPR036977">
    <property type="entry name" value="DNA_primase_Znf_CHC2"/>
</dbReference>
<dbReference type="Pfam" id="PF13155">
    <property type="entry name" value="Toprim_2"/>
    <property type="match status" value="1"/>
</dbReference>
<sequence>MTSQKIKIMEINKILNKENIINLTDSHTLLNYYLQAFHNHGILKQGKHISNPFLSQKQKTPSFNIYKSSSGLWRYKDFADDNCDGDVFDLIMKLKSVSFMEALQHINLDFNLGLGASVHKKQPEIQFQSAWNQENASYWKSYGILPDHLEHFRVFPILKVTHFKENKDPFHIHATLHNPIFGYQITKDCYKVYRPLSQRYKFSWIGSKPEHYTFGISQLPETGKRLFITGGEKDVLSLFAKGYNAICFNSETSLPHADLILELKERFNKVIVLYDMDKTGKEQSQKLAEKFQLYRATLPQLSANDGKDISDFFKGGNILSNETIHIIPPSQKKKKMGSKYLVQLQEVQELLKETITSEIKEIPSLITYNKEGVVFLQSVHVIQGKSGTHKSRLAQTLCSVLLKKEDCNNELLGFERSPDIPSHVCYIDTERNLAYQFPKALQEIQLDAGYSIMEKPNNFSYTSLVNIPRAERFIALCEFIDNVQTELEKGEHLIIVLDVVSDCVMDFNSTQDSLLLIDMINTHINQKLVTFIAVIHENPSVAERKPRGHLGTEIQNKATFTFRTAFENEKQPEPSDMILLHFPKNRNGKRPLPATMEFCETTKRLILADTGISLKPSAIQNKKGNLGEIMEFLSSYVTGIVSGKQLIMDLCQTFSCGDRTIRERLKELSGSYFEILDANEVPCQLIKTQNGREVFYRLQPIENPISKLK</sequence>
<dbReference type="GO" id="GO:0006269">
    <property type="term" value="P:DNA replication, synthesis of primer"/>
    <property type="evidence" value="ECO:0007669"/>
    <property type="project" value="TreeGrafter"/>
</dbReference>
<proteinExistence type="predicted"/>
<accession>A0A162ZDM4</accession>
<dbReference type="EMBL" id="LQRT01000024">
    <property type="protein sequence ID" value="KZS39732.1"/>
    <property type="molecule type" value="Genomic_DNA"/>
</dbReference>
<dbReference type="GO" id="GO:0008270">
    <property type="term" value="F:zinc ion binding"/>
    <property type="evidence" value="ECO:0007669"/>
    <property type="project" value="InterPro"/>
</dbReference>
<evidence type="ECO:0008006" key="3">
    <source>
        <dbReference type="Google" id="ProtNLM"/>
    </source>
</evidence>
<dbReference type="InterPro" id="IPR034154">
    <property type="entry name" value="TOPRIM_DnaG/twinkle"/>
</dbReference>
<organism evidence="1 2">
    <name type="scientific">Aquimarina aggregata</name>
    <dbReference type="NCBI Taxonomy" id="1642818"/>
    <lineage>
        <taxon>Bacteria</taxon>
        <taxon>Pseudomonadati</taxon>
        <taxon>Bacteroidota</taxon>
        <taxon>Flavobacteriia</taxon>
        <taxon>Flavobacteriales</taxon>
        <taxon>Flavobacteriaceae</taxon>
        <taxon>Aquimarina</taxon>
    </lineage>
</organism>
<dbReference type="PANTHER" id="PTHR30313:SF2">
    <property type="entry name" value="DNA PRIMASE"/>
    <property type="match status" value="1"/>
</dbReference>